<feature type="transmembrane region" description="Helical" evidence="1">
    <location>
        <begin position="174"/>
        <end position="192"/>
    </location>
</feature>
<feature type="domain" description="Urate oxidase N-terminal" evidence="2">
    <location>
        <begin position="4"/>
        <end position="296"/>
    </location>
</feature>
<feature type="transmembrane region" description="Helical" evidence="1">
    <location>
        <begin position="250"/>
        <end position="269"/>
    </location>
</feature>
<keyword evidence="1" id="KW-1133">Transmembrane helix</keyword>
<dbReference type="EMBL" id="QFQD01000030">
    <property type="protein sequence ID" value="PZQ82604.1"/>
    <property type="molecule type" value="Genomic_DNA"/>
</dbReference>
<dbReference type="Pfam" id="PF06181">
    <property type="entry name" value="Urate_ox_N"/>
    <property type="match status" value="1"/>
</dbReference>
<evidence type="ECO:0000313" key="4">
    <source>
        <dbReference type="Proteomes" id="UP000248887"/>
    </source>
</evidence>
<keyword evidence="1" id="KW-0472">Membrane</keyword>
<name>A0A2W5R174_ANCNO</name>
<feature type="transmembrane region" description="Helical" evidence="1">
    <location>
        <begin position="82"/>
        <end position="102"/>
    </location>
</feature>
<accession>A0A2W5R174</accession>
<protein>
    <submittedName>
        <fullName evidence="3">Cysteine desulfurase</fullName>
    </submittedName>
</protein>
<feature type="transmembrane region" description="Helical" evidence="1">
    <location>
        <begin position="281"/>
        <end position="301"/>
    </location>
</feature>
<gene>
    <name evidence="3" type="ORF">DI549_10485</name>
</gene>
<feature type="transmembrane region" description="Helical" evidence="1">
    <location>
        <begin position="227"/>
        <end position="244"/>
    </location>
</feature>
<feature type="transmembrane region" description="Helical" evidence="1">
    <location>
        <begin position="147"/>
        <end position="168"/>
    </location>
</feature>
<feature type="transmembrane region" description="Helical" evidence="1">
    <location>
        <begin position="114"/>
        <end position="135"/>
    </location>
</feature>
<organism evidence="3 4">
    <name type="scientific">Ancylobacter novellus</name>
    <name type="common">Thiobacillus novellus</name>
    <dbReference type="NCBI Taxonomy" id="921"/>
    <lineage>
        <taxon>Bacteria</taxon>
        <taxon>Pseudomonadati</taxon>
        <taxon>Pseudomonadota</taxon>
        <taxon>Alphaproteobacteria</taxon>
        <taxon>Hyphomicrobiales</taxon>
        <taxon>Xanthobacteraceae</taxon>
        <taxon>Ancylobacter</taxon>
    </lineage>
</organism>
<dbReference type="InterPro" id="IPR010389">
    <property type="entry name" value="Urate_ox_N"/>
</dbReference>
<evidence type="ECO:0000259" key="2">
    <source>
        <dbReference type="Pfam" id="PF06181"/>
    </source>
</evidence>
<dbReference type="GO" id="GO:0009055">
    <property type="term" value="F:electron transfer activity"/>
    <property type="evidence" value="ECO:0007669"/>
    <property type="project" value="InterPro"/>
</dbReference>
<proteinExistence type="predicted"/>
<feature type="transmembrane region" description="Helical" evidence="1">
    <location>
        <begin position="12"/>
        <end position="32"/>
    </location>
</feature>
<dbReference type="InterPro" id="IPR036909">
    <property type="entry name" value="Cyt_c-like_dom_sf"/>
</dbReference>
<dbReference type="AlphaFoldDB" id="A0A2W5R174"/>
<comment type="caution">
    <text evidence="3">The sequence shown here is derived from an EMBL/GenBank/DDBJ whole genome shotgun (WGS) entry which is preliminary data.</text>
</comment>
<evidence type="ECO:0000256" key="1">
    <source>
        <dbReference type="SAM" id="Phobius"/>
    </source>
</evidence>
<evidence type="ECO:0000313" key="3">
    <source>
        <dbReference type="EMBL" id="PZQ82604.1"/>
    </source>
</evidence>
<dbReference type="Proteomes" id="UP000248887">
    <property type="component" value="Unassembled WGS sequence"/>
</dbReference>
<keyword evidence="1" id="KW-0812">Transmembrane</keyword>
<reference evidence="3 4" key="1">
    <citation type="submission" date="2017-08" db="EMBL/GenBank/DDBJ databases">
        <title>Infants hospitalized years apart are colonized by the same room-sourced microbial strains.</title>
        <authorList>
            <person name="Brooks B."/>
            <person name="Olm M.R."/>
            <person name="Firek B.A."/>
            <person name="Baker R."/>
            <person name="Thomas B.C."/>
            <person name="Morowitz M.J."/>
            <person name="Banfield J.F."/>
        </authorList>
    </citation>
    <scope>NUCLEOTIDE SEQUENCE [LARGE SCALE GENOMIC DNA]</scope>
    <source>
        <strain evidence="3">S2_005_001_R2_27</strain>
    </source>
</reference>
<sequence>MESVVVEWVSLVTRWTHITAGIAWIGSSFYFMHLDAALRAIPEIPAGKGGEAWEVHGGGFYQVRKYLVAPERLPDHLIWHKWQAYSTWLSGIFLLGWIYYLGAELYLIDPSVRVLTPLTAAGIGLGSLLVGWLVYDGLVRSPLAKHEMALAAVGFVFIVFMAWFYQHMFSGRGALIHTGALIGTMMVGNVFLNIMPNQRKVIADLVAGRSPNPAYGKQAKTRSTHNNYLTLPVLFLMLSSHFALVFTSPYAFVIVGLVLVAGALVRVFYNIRHAGKGDPWWTWGVAALCIIAAMAISALSAPAAREALGLAALPDRAEVAGLPAAPEEIVGIVQGRCAMCHAATPAWPGLTVAPKDVRFDTAEEVERWKPVIGLYAGRTNAMPPNNVSEITPEERHALAQWASLP</sequence>
<dbReference type="GO" id="GO:0020037">
    <property type="term" value="F:heme binding"/>
    <property type="evidence" value="ECO:0007669"/>
    <property type="project" value="InterPro"/>
</dbReference>
<dbReference type="SUPFAM" id="SSF46626">
    <property type="entry name" value="Cytochrome c"/>
    <property type="match status" value="1"/>
</dbReference>